<evidence type="ECO:0000313" key="2">
    <source>
        <dbReference type="EMBL" id="KAK4302406.1"/>
    </source>
</evidence>
<evidence type="ECO:0000256" key="1">
    <source>
        <dbReference type="SAM" id="MobiDB-lite"/>
    </source>
</evidence>
<comment type="caution">
    <text evidence="2">The sequence shown here is derived from an EMBL/GenBank/DDBJ whole genome shotgun (WGS) entry which is preliminary data.</text>
</comment>
<name>A0AAE1TYV4_9EUCA</name>
<sequence>MSPPPGLLQYSYKKPGKTPSPSPPREHRSTSLPRQTSSRILNSSLQTPPSVSIPSQTKAKSTPSNTNGHPPLQGSPKKPWPIKALTRKLRLSTSYEILDDKNGDVRDIECLGMKMQSSEVSKSMDELESVKTHWLDRLNQYQIHRGSSKSNETLNTQQWVNFRVGRPESDSLLVLKGKDERFYSLRKDKTRNSSRQEYSPRTSSYFSSEADDNSVKTTPSNKKEIVLELQETSPVNCVCFSSSESIPSPIKTPVSSNETKLEYQQMLNIEAEMNVSTDFENRNEGKEKTNVILVSTTDHPMISVRPGISITRSRSCSRNTRRRAATTSTPTNQNLLAIPSRSITFTTEHHNKTRYANEEVGMCIPLDHKSSKKLEYEDEDDEDVILEDMPNIPEYMIINQRCKSPSKMKSQMPPNHTRTPPGLPLSTTPSAIRSLLRKSRDTDIDKFDRDLKYDSRIAKTYRCYSGELGFHRSESTKQCLLRHSISLRSKSEERRRPQLISPSTGSENPHPYRYSAGASIINDPRIPKVVSEDEFGVCRGVIFDGSTSARTGVFPASLVARRDNNACATGDRSGQSDYYRDMTLTVRLLTSGMPELDGWMDGWVMYTSDTDRHSPPGTAGHVDASVILGGGVDCVAYGVGTVIPGWASEEA</sequence>
<dbReference type="EMBL" id="JAWZYT010002739">
    <property type="protein sequence ID" value="KAK4302406.1"/>
    <property type="molecule type" value="Genomic_DNA"/>
</dbReference>
<organism evidence="2 3">
    <name type="scientific">Petrolisthes manimaculis</name>
    <dbReference type="NCBI Taxonomy" id="1843537"/>
    <lineage>
        <taxon>Eukaryota</taxon>
        <taxon>Metazoa</taxon>
        <taxon>Ecdysozoa</taxon>
        <taxon>Arthropoda</taxon>
        <taxon>Crustacea</taxon>
        <taxon>Multicrustacea</taxon>
        <taxon>Malacostraca</taxon>
        <taxon>Eumalacostraca</taxon>
        <taxon>Eucarida</taxon>
        <taxon>Decapoda</taxon>
        <taxon>Pleocyemata</taxon>
        <taxon>Anomura</taxon>
        <taxon>Galatheoidea</taxon>
        <taxon>Porcellanidae</taxon>
        <taxon>Petrolisthes</taxon>
    </lineage>
</organism>
<dbReference type="AlphaFoldDB" id="A0AAE1TYV4"/>
<keyword evidence="3" id="KW-1185">Reference proteome</keyword>
<feature type="region of interest" description="Disordered" evidence="1">
    <location>
        <begin position="1"/>
        <end position="81"/>
    </location>
</feature>
<protein>
    <submittedName>
        <fullName evidence="2">Uncharacterized protein</fullName>
    </submittedName>
</protein>
<gene>
    <name evidence="2" type="ORF">Pmani_025518</name>
</gene>
<reference evidence="2" key="1">
    <citation type="submission" date="2023-11" db="EMBL/GenBank/DDBJ databases">
        <title>Genome assemblies of two species of porcelain crab, Petrolisthes cinctipes and Petrolisthes manimaculis (Anomura: Porcellanidae).</title>
        <authorList>
            <person name="Angst P."/>
        </authorList>
    </citation>
    <scope>NUCLEOTIDE SEQUENCE</scope>
    <source>
        <strain evidence="2">PB745_02</strain>
        <tissue evidence="2">Gill</tissue>
    </source>
</reference>
<dbReference type="Proteomes" id="UP001292094">
    <property type="component" value="Unassembled WGS sequence"/>
</dbReference>
<accession>A0AAE1TYV4</accession>
<evidence type="ECO:0000313" key="3">
    <source>
        <dbReference type="Proteomes" id="UP001292094"/>
    </source>
</evidence>
<feature type="compositionally biased region" description="Polar residues" evidence="1">
    <location>
        <begin position="193"/>
        <end position="207"/>
    </location>
</feature>
<feature type="compositionally biased region" description="Polar residues" evidence="1">
    <location>
        <begin position="405"/>
        <end position="416"/>
    </location>
</feature>
<proteinExistence type="predicted"/>
<feature type="compositionally biased region" description="Low complexity" evidence="1">
    <location>
        <begin position="417"/>
        <end position="429"/>
    </location>
</feature>
<feature type="region of interest" description="Disordered" evidence="1">
    <location>
        <begin position="186"/>
        <end position="219"/>
    </location>
</feature>
<feature type="compositionally biased region" description="Polar residues" evidence="1">
    <location>
        <begin position="30"/>
        <end position="68"/>
    </location>
</feature>
<feature type="region of interest" description="Disordered" evidence="1">
    <location>
        <begin position="405"/>
        <end position="429"/>
    </location>
</feature>
<feature type="region of interest" description="Disordered" evidence="1">
    <location>
        <begin position="488"/>
        <end position="511"/>
    </location>
</feature>